<evidence type="ECO:0000256" key="4">
    <source>
        <dbReference type="ARBA" id="ARBA00022670"/>
    </source>
</evidence>
<protein>
    <submittedName>
        <fullName evidence="14">Immune inhibitor A domain-containing protein</fullName>
    </submittedName>
</protein>
<dbReference type="SUPFAM" id="SSF55486">
    <property type="entry name" value="Metalloproteases ('zincins'), catalytic domain"/>
    <property type="match status" value="1"/>
</dbReference>
<dbReference type="EMBL" id="JAZEWV010000005">
    <property type="protein sequence ID" value="MEE4542189.1"/>
    <property type="molecule type" value="Genomic_DNA"/>
</dbReference>
<dbReference type="InterPro" id="IPR012300">
    <property type="entry name" value="Pept_M6_InhA"/>
</dbReference>
<dbReference type="InterPro" id="IPR008757">
    <property type="entry name" value="Peptidase_M6-like_domain"/>
</dbReference>
<accession>A0ABU7P8S4</accession>
<feature type="domain" description="Peptidase M6-like" evidence="12">
    <location>
        <begin position="104"/>
        <end position="425"/>
    </location>
</feature>
<name>A0ABU7P8S4_9ACTN</name>
<feature type="signal peptide" evidence="11">
    <location>
        <begin position="1"/>
        <end position="27"/>
    </location>
</feature>
<organism evidence="14 15">
    <name type="scientific">Actinacidiphila polyblastidii</name>
    <dbReference type="NCBI Taxonomy" id="3110430"/>
    <lineage>
        <taxon>Bacteria</taxon>
        <taxon>Bacillati</taxon>
        <taxon>Actinomycetota</taxon>
        <taxon>Actinomycetes</taxon>
        <taxon>Kitasatosporales</taxon>
        <taxon>Streptomycetaceae</taxon>
        <taxon>Actinacidiphila</taxon>
    </lineage>
</organism>
<proteinExistence type="predicted"/>
<evidence type="ECO:0000256" key="7">
    <source>
        <dbReference type="ARBA" id="ARBA00022801"/>
    </source>
</evidence>
<dbReference type="Proteomes" id="UP001344658">
    <property type="component" value="Unassembled WGS sequence"/>
</dbReference>
<evidence type="ECO:0000256" key="11">
    <source>
        <dbReference type="SAM" id="SignalP"/>
    </source>
</evidence>
<keyword evidence="15" id="KW-1185">Reference proteome</keyword>
<keyword evidence="9" id="KW-0482">Metalloprotease</keyword>
<dbReference type="RefSeq" id="WP_330794097.1">
    <property type="nucleotide sequence ID" value="NZ_JAZEWV010000005.1"/>
</dbReference>
<keyword evidence="4" id="KW-0645">Protease</keyword>
<dbReference type="NCBIfam" id="TIGR03296">
    <property type="entry name" value="M6dom_TIGR03296"/>
    <property type="match status" value="1"/>
</dbReference>
<keyword evidence="8" id="KW-0862">Zinc</keyword>
<evidence type="ECO:0000256" key="5">
    <source>
        <dbReference type="ARBA" id="ARBA00022723"/>
    </source>
</evidence>
<gene>
    <name evidence="14" type="ORF">V2S66_09465</name>
</gene>
<comment type="subcellular location">
    <subcellularLocation>
        <location evidence="2">Secreted</location>
    </subcellularLocation>
</comment>
<dbReference type="PANTHER" id="PTHR13062:SF12">
    <property type="entry name" value="ALPHA-2-MACROGLOBULIN DOMAIN-CONTAINING PROTEIN"/>
    <property type="match status" value="1"/>
</dbReference>
<feature type="chain" id="PRO_5045137252" evidence="11">
    <location>
        <begin position="28"/>
        <end position="804"/>
    </location>
</feature>
<reference evidence="14 15" key="1">
    <citation type="submission" date="2023-12" db="EMBL/GenBank/DDBJ databases">
        <title>Streptomyces sp. V4-01.</title>
        <authorList>
            <person name="Somphong A."/>
            <person name="Phongsopitanun W."/>
        </authorList>
    </citation>
    <scope>NUCLEOTIDE SEQUENCE [LARGE SCALE GENOMIC DNA]</scope>
    <source>
        <strain evidence="14 15">V4-01</strain>
    </source>
</reference>
<dbReference type="PIRSF" id="PIRSF007519">
    <property type="entry name" value="Protease_InhA"/>
    <property type="match status" value="1"/>
</dbReference>
<sequence>MKRQRRITQPAALALAIAVLAVPAVTAAGAYAAAPGQGAAGTPAAAGHDPAASESHDLPGPFSKQQAAEHAAALQQVVSGDATVQQRGGSRVVQLGHGKGQKSKYVELGREKTDKIFTILAEFGDKVDSTTTYDPDGPDGPKPPVVKYGGDPGPAHNTIAAPDRANDNSTAWQADYNQQHFQDLYFSHDKDKESLAKYYEKQSSGRYSVDGEVSAWVKVPWNEARYGSNYCGASTCSSAWDLIRDATTAFVADQKAQGRTDAQIKSDLSAYDQWDRYDYDGDGIFNEPDGYIDHFQIVHAGEDESAGGGVQGEDALWAHRWYAYGSDAGRTGPAGNRAGGTQIGDTGIWIGDYTLQPENGGLGVFAHEYGHDLGLPDEYDTTYAGESSVGFWSLMSSGSWMGTGKNAIGDLPDDMSAWDKLQLGWLNYASAKAATRSTAKLGVAEYNTADKQALVVQLPDKAVTTSVATPPEGAKQWWSGMGDNLANTLTRTVDLTGKTTASLNLKAWWDIEENYDYLYTEVSTDGGANWTALDGTADGKSIPRDGSDAPALTGTSGAYEDLSFPLDAYAGKTVQLRFRYLTDGGVAQKGFAADAITVTADGATVLSDGAETDDNGWTAKGFSRIGASFTNDYPEFYIAENRQYVSYDKTLATGPYNFGWTSTRPDWVEHYPYQNGLVVWLWDTSQADNNVGIHPGSGQILPVDAHAKPLKWSNGTIMRNRIQAYDSPFSWYPSDGFTLHADGVAARVPAHLGSPVFDDHYGTYWYDTNPTGGVQVPDTNTRLTILGEALDGGTMTVQVGPAHR</sequence>
<dbReference type="Gene3D" id="2.60.120.260">
    <property type="entry name" value="Galactose-binding domain-like"/>
    <property type="match status" value="1"/>
</dbReference>
<dbReference type="Pfam" id="PF20774">
    <property type="entry name" value="InhA-like_VEG"/>
    <property type="match status" value="1"/>
</dbReference>
<evidence type="ECO:0000313" key="15">
    <source>
        <dbReference type="Proteomes" id="UP001344658"/>
    </source>
</evidence>
<comment type="caution">
    <text evidence="14">The sequence shown here is derived from an EMBL/GenBank/DDBJ whole genome shotgun (WGS) entry which is preliminary data.</text>
</comment>
<keyword evidence="6 11" id="KW-0732">Signal</keyword>
<feature type="domain" description="Immune inhibitor A-like metallopeptidase VEG" evidence="13">
    <location>
        <begin position="632"/>
        <end position="796"/>
    </location>
</feature>
<evidence type="ECO:0000256" key="9">
    <source>
        <dbReference type="ARBA" id="ARBA00023049"/>
    </source>
</evidence>
<keyword evidence="5" id="KW-0479">Metal-binding</keyword>
<evidence type="ECO:0000256" key="10">
    <source>
        <dbReference type="SAM" id="MobiDB-lite"/>
    </source>
</evidence>
<feature type="compositionally biased region" description="Low complexity" evidence="10">
    <location>
        <begin position="36"/>
        <end position="52"/>
    </location>
</feature>
<dbReference type="Pfam" id="PF20773">
    <property type="entry name" value="InhA-like_MAM"/>
    <property type="match status" value="1"/>
</dbReference>
<comment type="cofactor">
    <cofactor evidence="1">
        <name>Zn(2+)</name>
        <dbReference type="ChEBI" id="CHEBI:29105"/>
    </cofactor>
</comment>
<feature type="region of interest" description="Disordered" evidence="10">
    <location>
        <begin position="36"/>
        <end position="64"/>
    </location>
</feature>
<keyword evidence="3" id="KW-0964">Secreted</keyword>
<keyword evidence="7" id="KW-0378">Hydrolase</keyword>
<evidence type="ECO:0000256" key="2">
    <source>
        <dbReference type="ARBA" id="ARBA00004613"/>
    </source>
</evidence>
<dbReference type="InterPro" id="IPR048665">
    <property type="entry name" value="InhA-like_VEG"/>
</dbReference>
<dbReference type="PANTHER" id="PTHR13062">
    <property type="entry name" value="COLLAGENASE"/>
    <property type="match status" value="1"/>
</dbReference>
<evidence type="ECO:0000313" key="14">
    <source>
        <dbReference type="EMBL" id="MEE4542189.1"/>
    </source>
</evidence>
<evidence type="ECO:0000259" key="12">
    <source>
        <dbReference type="Pfam" id="PF05547"/>
    </source>
</evidence>
<evidence type="ECO:0000256" key="1">
    <source>
        <dbReference type="ARBA" id="ARBA00001947"/>
    </source>
</evidence>
<evidence type="ECO:0000256" key="8">
    <source>
        <dbReference type="ARBA" id="ARBA00022833"/>
    </source>
</evidence>
<evidence type="ECO:0000256" key="6">
    <source>
        <dbReference type="ARBA" id="ARBA00022729"/>
    </source>
</evidence>
<evidence type="ECO:0000259" key="13">
    <source>
        <dbReference type="Pfam" id="PF20774"/>
    </source>
</evidence>
<evidence type="ECO:0000256" key="3">
    <source>
        <dbReference type="ARBA" id="ARBA00022525"/>
    </source>
</evidence>
<dbReference type="Pfam" id="PF05547">
    <property type="entry name" value="Peptidase_M6"/>
    <property type="match status" value="1"/>
</dbReference>